<protein>
    <submittedName>
        <fullName evidence="1">Uncharacterized protein</fullName>
    </submittedName>
</protein>
<accession>A0ACC2BUH9</accession>
<proteinExistence type="predicted"/>
<organism evidence="1 2">
    <name type="scientific">Diphasiastrum complanatum</name>
    <name type="common">Issler's clubmoss</name>
    <name type="synonym">Lycopodium complanatum</name>
    <dbReference type="NCBI Taxonomy" id="34168"/>
    <lineage>
        <taxon>Eukaryota</taxon>
        <taxon>Viridiplantae</taxon>
        <taxon>Streptophyta</taxon>
        <taxon>Embryophyta</taxon>
        <taxon>Tracheophyta</taxon>
        <taxon>Lycopodiopsida</taxon>
        <taxon>Lycopodiales</taxon>
        <taxon>Lycopodiaceae</taxon>
        <taxon>Lycopodioideae</taxon>
        <taxon>Diphasiastrum</taxon>
    </lineage>
</organism>
<evidence type="ECO:0000313" key="1">
    <source>
        <dbReference type="EMBL" id="KAJ7533416.1"/>
    </source>
</evidence>
<reference evidence="2" key="1">
    <citation type="journal article" date="2024" name="Proc. Natl. Acad. Sci. U.S.A.">
        <title>Extraordinary preservation of gene collinearity over three hundred million years revealed in homosporous lycophytes.</title>
        <authorList>
            <person name="Li C."/>
            <person name="Wickell D."/>
            <person name="Kuo L.Y."/>
            <person name="Chen X."/>
            <person name="Nie B."/>
            <person name="Liao X."/>
            <person name="Peng D."/>
            <person name="Ji J."/>
            <person name="Jenkins J."/>
            <person name="Williams M."/>
            <person name="Shu S."/>
            <person name="Plott C."/>
            <person name="Barry K."/>
            <person name="Rajasekar S."/>
            <person name="Grimwood J."/>
            <person name="Han X."/>
            <person name="Sun S."/>
            <person name="Hou Z."/>
            <person name="He W."/>
            <person name="Dai G."/>
            <person name="Sun C."/>
            <person name="Schmutz J."/>
            <person name="Leebens-Mack J.H."/>
            <person name="Li F.W."/>
            <person name="Wang L."/>
        </authorList>
    </citation>
    <scope>NUCLEOTIDE SEQUENCE [LARGE SCALE GENOMIC DNA]</scope>
    <source>
        <strain evidence="2">cv. PW_Plant_1</strain>
    </source>
</reference>
<gene>
    <name evidence="1" type="ORF">O6H91_13G047900</name>
</gene>
<name>A0ACC2BUH9_DIPCM</name>
<keyword evidence="2" id="KW-1185">Reference proteome</keyword>
<dbReference type="EMBL" id="CM055104">
    <property type="protein sequence ID" value="KAJ7533416.1"/>
    <property type="molecule type" value="Genomic_DNA"/>
</dbReference>
<sequence>MDVWNRAVARDSLTQVAAPPRIGGALAFGALAFHFEPRVIYSHPSLKLPLQSGSGYKIFRVACSKDDIEPSEESRQNDDADLKSSVDWDKAWSTFKKIKRQPNLFNIDMEQYVSRKPTRSNYPLSEEVSSFKKIEKKALDPWTDLKFTYAGVGVIVGLFVYMVIIVGPPPT</sequence>
<evidence type="ECO:0000313" key="2">
    <source>
        <dbReference type="Proteomes" id="UP001162992"/>
    </source>
</evidence>
<comment type="caution">
    <text evidence="1">The sequence shown here is derived from an EMBL/GenBank/DDBJ whole genome shotgun (WGS) entry which is preliminary data.</text>
</comment>
<dbReference type="Proteomes" id="UP001162992">
    <property type="component" value="Chromosome 13"/>
</dbReference>